<organism evidence="2 3">
    <name type="scientific">Leptosia nina</name>
    <dbReference type="NCBI Taxonomy" id="320188"/>
    <lineage>
        <taxon>Eukaryota</taxon>
        <taxon>Metazoa</taxon>
        <taxon>Ecdysozoa</taxon>
        <taxon>Arthropoda</taxon>
        <taxon>Hexapoda</taxon>
        <taxon>Insecta</taxon>
        <taxon>Pterygota</taxon>
        <taxon>Neoptera</taxon>
        <taxon>Endopterygota</taxon>
        <taxon>Lepidoptera</taxon>
        <taxon>Glossata</taxon>
        <taxon>Ditrysia</taxon>
        <taxon>Papilionoidea</taxon>
        <taxon>Pieridae</taxon>
        <taxon>Pierinae</taxon>
        <taxon>Leptosia</taxon>
    </lineage>
</organism>
<evidence type="ECO:0000313" key="2">
    <source>
        <dbReference type="EMBL" id="CAK1541375.1"/>
    </source>
</evidence>
<evidence type="ECO:0000256" key="1">
    <source>
        <dbReference type="SAM" id="MobiDB-lite"/>
    </source>
</evidence>
<keyword evidence="3" id="KW-1185">Reference proteome</keyword>
<name>A0AAV1IY94_9NEOP</name>
<sequence>MLSEHGITAPSRSPPSQTHTPQAALGSTAITVRNRPTDASRNAVTRIIKIRTLVIKSVEFVSDNYSISGIVARYLRARGARRGGMTRRRSLQIFAVALFALLISHTAHPTSRQPGHAHQRHRSTSSVPEPYALYCVTPARLDTVSVRYDYQISKITDTLAPS</sequence>
<dbReference type="EMBL" id="CAVLEF010000002">
    <property type="protein sequence ID" value="CAK1541375.1"/>
    <property type="molecule type" value="Genomic_DNA"/>
</dbReference>
<dbReference type="Proteomes" id="UP001497472">
    <property type="component" value="Unassembled WGS sequence"/>
</dbReference>
<feature type="compositionally biased region" description="Polar residues" evidence="1">
    <location>
        <begin position="10"/>
        <end position="21"/>
    </location>
</feature>
<dbReference type="AlphaFoldDB" id="A0AAV1IY94"/>
<reference evidence="2 3" key="1">
    <citation type="submission" date="2023-11" db="EMBL/GenBank/DDBJ databases">
        <authorList>
            <person name="Okamura Y."/>
        </authorList>
    </citation>
    <scope>NUCLEOTIDE SEQUENCE [LARGE SCALE GENOMIC DNA]</scope>
</reference>
<gene>
    <name evidence="2" type="ORF">LNINA_LOCUS1364</name>
</gene>
<evidence type="ECO:0000313" key="3">
    <source>
        <dbReference type="Proteomes" id="UP001497472"/>
    </source>
</evidence>
<proteinExistence type="predicted"/>
<protein>
    <submittedName>
        <fullName evidence="2">Uncharacterized protein</fullName>
    </submittedName>
</protein>
<comment type="caution">
    <text evidence="2">The sequence shown here is derived from an EMBL/GenBank/DDBJ whole genome shotgun (WGS) entry which is preliminary data.</text>
</comment>
<accession>A0AAV1IY94</accession>
<feature type="region of interest" description="Disordered" evidence="1">
    <location>
        <begin position="1"/>
        <end position="27"/>
    </location>
</feature>